<proteinExistence type="predicted"/>
<evidence type="ECO:0000313" key="2">
    <source>
        <dbReference type="Proteomes" id="UP000887116"/>
    </source>
</evidence>
<sequence length="89" mass="10098">MDSTDMLIIMVTKYPSSIIPMDTTDIMDIMADTDTAKDISTWSIMDIMDTMGIMVTTDTTDTIIKHSLPDDNIRLKQRSLRTTFFSGRL</sequence>
<dbReference type="Proteomes" id="UP000887116">
    <property type="component" value="Unassembled WGS sequence"/>
</dbReference>
<gene>
    <name evidence="1" type="ORF">TNCT_691821</name>
</gene>
<protein>
    <submittedName>
        <fullName evidence="1">Uncharacterized protein</fullName>
    </submittedName>
</protein>
<dbReference type="EMBL" id="BMAO01020471">
    <property type="protein sequence ID" value="GFQ67582.1"/>
    <property type="molecule type" value="Genomic_DNA"/>
</dbReference>
<comment type="caution">
    <text evidence="1">The sequence shown here is derived from an EMBL/GenBank/DDBJ whole genome shotgun (WGS) entry which is preliminary data.</text>
</comment>
<dbReference type="AlphaFoldDB" id="A0A8X6F1Q5"/>
<accession>A0A8X6F1Q5</accession>
<organism evidence="1 2">
    <name type="scientific">Trichonephila clavata</name>
    <name type="common">Joro spider</name>
    <name type="synonym">Nephila clavata</name>
    <dbReference type="NCBI Taxonomy" id="2740835"/>
    <lineage>
        <taxon>Eukaryota</taxon>
        <taxon>Metazoa</taxon>
        <taxon>Ecdysozoa</taxon>
        <taxon>Arthropoda</taxon>
        <taxon>Chelicerata</taxon>
        <taxon>Arachnida</taxon>
        <taxon>Araneae</taxon>
        <taxon>Araneomorphae</taxon>
        <taxon>Entelegynae</taxon>
        <taxon>Araneoidea</taxon>
        <taxon>Nephilidae</taxon>
        <taxon>Trichonephila</taxon>
    </lineage>
</organism>
<name>A0A8X6F1Q5_TRICU</name>
<evidence type="ECO:0000313" key="1">
    <source>
        <dbReference type="EMBL" id="GFQ67582.1"/>
    </source>
</evidence>
<keyword evidence="2" id="KW-1185">Reference proteome</keyword>
<reference evidence="1" key="1">
    <citation type="submission" date="2020-07" db="EMBL/GenBank/DDBJ databases">
        <title>Multicomponent nature underlies the extraordinary mechanical properties of spider dragline silk.</title>
        <authorList>
            <person name="Kono N."/>
            <person name="Nakamura H."/>
            <person name="Mori M."/>
            <person name="Yoshida Y."/>
            <person name="Ohtoshi R."/>
            <person name="Malay A.D."/>
            <person name="Moran D.A.P."/>
            <person name="Tomita M."/>
            <person name="Numata K."/>
            <person name="Arakawa K."/>
        </authorList>
    </citation>
    <scope>NUCLEOTIDE SEQUENCE</scope>
</reference>